<evidence type="ECO:0000256" key="1">
    <source>
        <dbReference type="SAM" id="MobiDB-lite"/>
    </source>
</evidence>
<protein>
    <submittedName>
        <fullName evidence="2">Uncharacterized protein</fullName>
    </submittedName>
</protein>
<feature type="compositionally biased region" description="Basic and acidic residues" evidence="1">
    <location>
        <begin position="96"/>
        <end position="112"/>
    </location>
</feature>
<accession>A0ABD3GZJ9</accession>
<feature type="compositionally biased region" description="Acidic residues" evidence="1">
    <location>
        <begin position="118"/>
        <end position="130"/>
    </location>
</feature>
<dbReference type="AlphaFoldDB" id="A0ABD3GZJ9"/>
<sequence length="164" mass="17883">MCRRAMAGRAQLCSPGKRRPDPVGGQESQQNTRVDPQKGLQHHTSEGERSPKWRSNLPGSTGQPSSYAAVVSSKYVTPQMRARSGTGGNSMGNAGSREHRAKEDPNSGHDNESLQTDTDQEDQSMDEAESSGETVGSMSEVKSAMANDEDTWRREEGRNGKFTR</sequence>
<comment type="caution">
    <text evidence="2">The sequence shown here is derived from an EMBL/GenBank/DDBJ whole genome shotgun (WGS) entry which is preliminary data.</text>
</comment>
<feature type="compositionally biased region" description="Basic and acidic residues" evidence="1">
    <location>
        <begin position="150"/>
        <end position="164"/>
    </location>
</feature>
<feature type="compositionally biased region" description="Low complexity" evidence="1">
    <location>
        <begin position="65"/>
        <end position="76"/>
    </location>
</feature>
<evidence type="ECO:0000313" key="3">
    <source>
        <dbReference type="Proteomes" id="UP001633002"/>
    </source>
</evidence>
<reference evidence="2 3" key="1">
    <citation type="submission" date="2024-09" db="EMBL/GenBank/DDBJ databases">
        <title>Chromosome-scale assembly of Riccia sorocarpa.</title>
        <authorList>
            <person name="Paukszto L."/>
        </authorList>
    </citation>
    <scope>NUCLEOTIDE SEQUENCE [LARGE SCALE GENOMIC DNA]</scope>
    <source>
        <strain evidence="2">LP-2024</strain>
        <tissue evidence="2">Aerial parts of the thallus</tissue>
    </source>
</reference>
<evidence type="ECO:0000313" key="2">
    <source>
        <dbReference type="EMBL" id="KAL3683744.1"/>
    </source>
</evidence>
<feature type="region of interest" description="Disordered" evidence="1">
    <location>
        <begin position="1"/>
        <end position="164"/>
    </location>
</feature>
<dbReference type="EMBL" id="JBJQOH010000006">
    <property type="protein sequence ID" value="KAL3683744.1"/>
    <property type="molecule type" value="Genomic_DNA"/>
</dbReference>
<name>A0ABD3GZJ9_9MARC</name>
<dbReference type="Proteomes" id="UP001633002">
    <property type="component" value="Unassembled WGS sequence"/>
</dbReference>
<proteinExistence type="predicted"/>
<keyword evidence="3" id="KW-1185">Reference proteome</keyword>
<organism evidence="2 3">
    <name type="scientific">Riccia sorocarpa</name>
    <dbReference type="NCBI Taxonomy" id="122646"/>
    <lineage>
        <taxon>Eukaryota</taxon>
        <taxon>Viridiplantae</taxon>
        <taxon>Streptophyta</taxon>
        <taxon>Embryophyta</taxon>
        <taxon>Marchantiophyta</taxon>
        <taxon>Marchantiopsida</taxon>
        <taxon>Marchantiidae</taxon>
        <taxon>Marchantiales</taxon>
        <taxon>Ricciaceae</taxon>
        <taxon>Riccia</taxon>
    </lineage>
</organism>
<gene>
    <name evidence="2" type="ORF">R1sor_001766</name>
</gene>